<dbReference type="PANTHER" id="PTHR43514">
    <property type="entry name" value="ABC TRANSPORTER I FAMILY MEMBER 10"/>
    <property type="match status" value="1"/>
</dbReference>
<dbReference type="STRING" id="644352.J3NP07"/>
<accession>J3NP07</accession>
<reference evidence="4" key="2">
    <citation type="submission" date="2010-07" db="EMBL/GenBank/DDBJ databases">
        <authorList>
            <consortium name="The Broad Institute Genome Sequencing Platform"/>
            <consortium name="Broad Institute Genome Sequencing Center for Infectious Disease"/>
            <person name="Ma L.-J."/>
            <person name="Dead R."/>
            <person name="Young S."/>
            <person name="Zeng Q."/>
            <person name="Koehrsen M."/>
            <person name="Alvarado L."/>
            <person name="Berlin A."/>
            <person name="Chapman S.B."/>
            <person name="Chen Z."/>
            <person name="Freedman E."/>
            <person name="Gellesch M."/>
            <person name="Goldberg J."/>
            <person name="Griggs A."/>
            <person name="Gujja S."/>
            <person name="Heilman E.R."/>
            <person name="Heiman D."/>
            <person name="Hepburn T."/>
            <person name="Howarth C."/>
            <person name="Jen D."/>
            <person name="Larson L."/>
            <person name="Mehta T."/>
            <person name="Neiman D."/>
            <person name="Pearson M."/>
            <person name="Roberts A."/>
            <person name="Saif S."/>
            <person name="Shea T."/>
            <person name="Shenoy N."/>
            <person name="Sisk P."/>
            <person name="Stolte C."/>
            <person name="Sykes S."/>
            <person name="Walk T."/>
            <person name="White J."/>
            <person name="Yandava C."/>
            <person name="Haas B."/>
            <person name="Nusbaum C."/>
            <person name="Birren B."/>
        </authorList>
    </citation>
    <scope>NUCLEOTIDE SEQUENCE</scope>
    <source>
        <strain evidence="4">R3-111a-1</strain>
    </source>
</reference>
<evidence type="ECO:0000313" key="6">
    <source>
        <dbReference type="Proteomes" id="UP000006039"/>
    </source>
</evidence>
<dbReference type="GO" id="GO:0016887">
    <property type="term" value="F:ATP hydrolysis activity"/>
    <property type="evidence" value="ECO:0007669"/>
    <property type="project" value="InterPro"/>
</dbReference>
<feature type="domain" description="ABC transporter" evidence="3">
    <location>
        <begin position="421"/>
        <end position="684"/>
    </location>
</feature>
<dbReference type="RefSeq" id="XP_009219055.1">
    <property type="nucleotide sequence ID" value="XM_009220791.1"/>
</dbReference>
<dbReference type="EnsemblFungi" id="EJT77910">
    <property type="protein sequence ID" value="EJT77910"/>
    <property type="gene ID" value="GGTG_03013"/>
</dbReference>
<dbReference type="GeneID" id="20343471"/>
<dbReference type="SMART" id="SM00382">
    <property type="entry name" value="AAA"/>
    <property type="match status" value="2"/>
</dbReference>
<dbReference type="SUPFAM" id="SSF52540">
    <property type="entry name" value="P-loop containing nucleoside triphosphate hydrolases"/>
    <property type="match status" value="2"/>
</dbReference>
<dbReference type="PROSITE" id="PS50893">
    <property type="entry name" value="ABC_TRANSPORTER_2"/>
    <property type="match status" value="2"/>
</dbReference>
<organism evidence="4">
    <name type="scientific">Gaeumannomyces tritici (strain R3-111a-1)</name>
    <name type="common">Wheat and barley take-all root rot fungus</name>
    <name type="synonym">Gaeumannomyces graminis var. tritici</name>
    <dbReference type="NCBI Taxonomy" id="644352"/>
    <lineage>
        <taxon>Eukaryota</taxon>
        <taxon>Fungi</taxon>
        <taxon>Dikarya</taxon>
        <taxon>Ascomycota</taxon>
        <taxon>Pezizomycotina</taxon>
        <taxon>Sordariomycetes</taxon>
        <taxon>Sordariomycetidae</taxon>
        <taxon>Magnaporthales</taxon>
        <taxon>Magnaporthaceae</taxon>
        <taxon>Gaeumannomyces</taxon>
    </lineage>
</organism>
<reference evidence="6" key="1">
    <citation type="submission" date="2010-07" db="EMBL/GenBank/DDBJ databases">
        <title>The genome sequence of Gaeumannomyces graminis var. tritici strain R3-111a-1.</title>
        <authorList>
            <consortium name="The Broad Institute Genome Sequencing Platform"/>
            <person name="Ma L.-J."/>
            <person name="Dead R."/>
            <person name="Young S."/>
            <person name="Zeng Q."/>
            <person name="Koehrsen M."/>
            <person name="Alvarado L."/>
            <person name="Berlin A."/>
            <person name="Chapman S.B."/>
            <person name="Chen Z."/>
            <person name="Freedman E."/>
            <person name="Gellesch M."/>
            <person name="Goldberg J."/>
            <person name="Griggs A."/>
            <person name="Gujja S."/>
            <person name="Heilman E.R."/>
            <person name="Heiman D."/>
            <person name="Hepburn T."/>
            <person name="Howarth C."/>
            <person name="Jen D."/>
            <person name="Larson L."/>
            <person name="Mehta T."/>
            <person name="Neiman D."/>
            <person name="Pearson M."/>
            <person name="Roberts A."/>
            <person name="Saif S."/>
            <person name="Shea T."/>
            <person name="Shenoy N."/>
            <person name="Sisk P."/>
            <person name="Stolte C."/>
            <person name="Sykes S."/>
            <person name="Walk T."/>
            <person name="White J."/>
            <person name="Yandava C."/>
            <person name="Haas B."/>
            <person name="Nusbaum C."/>
            <person name="Birren B."/>
        </authorList>
    </citation>
    <scope>NUCLEOTIDE SEQUENCE [LARGE SCALE GENOMIC DNA]</scope>
    <source>
        <strain evidence="6">R3-111a-1</strain>
    </source>
</reference>
<dbReference type="HOGENOM" id="CLU_000604_45_1_1"/>
<dbReference type="GO" id="GO:0005739">
    <property type="term" value="C:mitochondrion"/>
    <property type="evidence" value="ECO:0007669"/>
    <property type="project" value="TreeGrafter"/>
</dbReference>
<evidence type="ECO:0000313" key="5">
    <source>
        <dbReference type="EnsemblFungi" id="EJT77910"/>
    </source>
</evidence>
<dbReference type="FunCoup" id="J3NP07">
    <property type="interactions" value="41"/>
</dbReference>
<dbReference type="CDD" id="cd00267">
    <property type="entry name" value="ABC_ATPase"/>
    <property type="match status" value="1"/>
</dbReference>
<dbReference type="Gene3D" id="3.40.50.300">
    <property type="entry name" value="P-loop containing nucleotide triphosphate hydrolases"/>
    <property type="match status" value="2"/>
</dbReference>
<dbReference type="PANTHER" id="PTHR43514:SF4">
    <property type="entry name" value="ABC TRANSPORTER I FAMILY MEMBER 10"/>
    <property type="match status" value="1"/>
</dbReference>
<evidence type="ECO:0000313" key="4">
    <source>
        <dbReference type="EMBL" id="EJT77910.1"/>
    </source>
</evidence>
<dbReference type="InterPro" id="IPR050334">
    <property type="entry name" value="Molybdenum_import_ModC"/>
</dbReference>
<dbReference type="VEuPathDB" id="FungiDB:GGTG_03013"/>
<keyword evidence="6" id="KW-1185">Reference proteome</keyword>
<feature type="domain" description="ABC transporter" evidence="3">
    <location>
        <begin position="14"/>
        <end position="300"/>
    </location>
</feature>
<evidence type="ECO:0000256" key="1">
    <source>
        <dbReference type="ARBA" id="ARBA00022741"/>
    </source>
</evidence>
<reference evidence="4" key="3">
    <citation type="submission" date="2010-09" db="EMBL/GenBank/DDBJ databases">
        <title>Annotation of Gaeumannomyces graminis var. tritici R3-111a-1.</title>
        <authorList>
            <consortium name="The Broad Institute Genome Sequencing Platform"/>
            <person name="Ma L.-J."/>
            <person name="Dead R."/>
            <person name="Young S.K."/>
            <person name="Zeng Q."/>
            <person name="Gargeya S."/>
            <person name="Fitzgerald M."/>
            <person name="Haas B."/>
            <person name="Abouelleil A."/>
            <person name="Alvarado L."/>
            <person name="Arachchi H.M."/>
            <person name="Berlin A."/>
            <person name="Brown A."/>
            <person name="Chapman S.B."/>
            <person name="Chen Z."/>
            <person name="Dunbar C."/>
            <person name="Freedman E."/>
            <person name="Gearin G."/>
            <person name="Gellesch M."/>
            <person name="Goldberg J."/>
            <person name="Griggs A."/>
            <person name="Gujja S."/>
            <person name="Heiman D."/>
            <person name="Howarth C."/>
            <person name="Larson L."/>
            <person name="Lui A."/>
            <person name="MacDonald P.J.P."/>
            <person name="Mehta T."/>
            <person name="Montmayeur A."/>
            <person name="Murphy C."/>
            <person name="Neiman D."/>
            <person name="Pearson M."/>
            <person name="Priest M."/>
            <person name="Roberts A."/>
            <person name="Saif S."/>
            <person name="Shea T."/>
            <person name="Shenoy N."/>
            <person name="Sisk P."/>
            <person name="Stolte C."/>
            <person name="Sykes S."/>
            <person name="Yandava C."/>
            <person name="Wortman J."/>
            <person name="Nusbaum C."/>
            <person name="Birren B."/>
        </authorList>
    </citation>
    <scope>NUCLEOTIDE SEQUENCE</scope>
    <source>
        <strain evidence="4">R3-111a-1</strain>
    </source>
</reference>
<protein>
    <recommendedName>
        <fullName evidence="3">ABC transporter domain-containing protein</fullName>
    </recommendedName>
</protein>
<evidence type="ECO:0000259" key="3">
    <source>
        <dbReference type="PROSITE" id="PS50893"/>
    </source>
</evidence>
<keyword evidence="2" id="KW-0067">ATP-binding</keyword>
<dbReference type="OrthoDB" id="10255969at2759"/>
<proteinExistence type="predicted"/>
<dbReference type="EMBL" id="GL385396">
    <property type="protein sequence ID" value="EJT77910.1"/>
    <property type="molecule type" value="Genomic_DNA"/>
</dbReference>
<dbReference type="GO" id="GO:0005524">
    <property type="term" value="F:ATP binding"/>
    <property type="evidence" value="ECO:0007669"/>
    <property type="project" value="UniProtKB-KW"/>
</dbReference>
<reference evidence="5" key="5">
    <citation type="submission" date="2018-04" db="UniProtKB">
        <authorList>
            <consortium name="EnsemblFungi"/>
        </authorList>
    </citation>
    <scope>IDENTIFICATION</scope>
    <source>
        <strain evidence="5">R3-111a-1</strain>
    </source>
</reference>
<gene>
    <name evidence="5" type="primary">20343471</name>
    <name evidence="4" type="ORF">GGTG_03013</name>
</gene>
<dbReference type="Proteomes" id="UP000006039">
    <property type="component" value="Unassembled WGS sequence"/>
</dbReference>
<dbReference type="InterPro" id="IPR003439">
    <property type="entry name" value="ABC_transporter-like_ATP-bd"/>
</dbReference>
<dbReference type="eggNOG" id="KOG0927">
    <property type="taxonomic scope" value="Eukaryota"/>
</dbReference>
<name>J3NP07_GAET3</name>
<dbReference type="Pfam" id="PF00005">
    <property type="entry name" value="ABC_tran"/>
    <property type="match status" value="2"/>
</dbReference>
<reference evidence="5" key="4">
    <citation type="journal article" date="2015" name="G3 (Bethesda)">
        <title>Genome sequences of three phytopathogenic species of the Magnaporthaceae family of fungi.</title>
        <authorList>
            <person name="Okagaki L.H."/>
            <person name="Nunes C.C."/>
            <person name="Sailsbery J."/>
            <person name="Clay B."/>
            <person name="Brown D."/>
            <person name="John T."/>
            <person name="Oh Y."/>
            <person name="Young N."/>
            <person name="Fitzgerald M."/>
            <person name="Haas B.J."/>
            <person name="Zeng Q."/>
            <person name="Young S."/>
            <person name="Adiconis X."/>
            <person name="Fan L."/>
            <person name="Levin J.Z."/>
            <person name="Mitchell T.K."/>
            <person name="Okubara P.A."/>
            <person name="Farman M.L."/>
            <person name="Kohn L.M."/>
            <person name="Birren B."/>
            <person name="Ma L.-J."/>
            <person name="Dean R.A."/>
        </authorList>
    </citation>
    <scope>NUCLEOTIDE SEQUENCE</scope>
    <source>
        <strain evidence="5">R3-111a-1</strain>
    </source>
</reference>
<keyword evidence="1" id="KW-0547">Nucleotide-binding</keyword>
<dbReference type="InterPro" id="IPR003593">
    <property type="entry name" value="AAA+_ATPase"/>
</dbReference>
<dbReference type="AlphaFoldDB" id="J3NP07"/>
<sequence>MSTYAPLRVRAALVRIDNGTFYRHHPSSQTPHPNPPLFPNLKWSLFNFPLHRNKDKRPHWCVVGPSLSGKTTFLQVLAGQHLCVPPSARSYPYLSTDDVPHHLRTPSRAIQYVGFDTGSSGGGLGPVTSTYMSARYESRREETDFSLRDYLLGNTELNSAHESILGDENLDGSDKAALLFDRVTRDLRLEPLLDLPVTFLSNGQGRRARIARALLRTPELLLLDEPFMGLDPPTVVSLSPVLHGLAEREEPRLILTARPQDPLPEWITHVVYLRADCSVAIDGVRERVVNTLRRYYHALTKGKREELERLACPKCRRVFVSRAQMLQHLEEAGSNPCATRPNNLMGPPVEDPALPVSTLSEMGRTLTEKGIEGVGFAEELGWTGVSVKVPTVRDRTPKDDDSFTANIPTGEPIVEMDGCQVQYGSKVVLGNWMNPDGGKKGLVWTVRRGERWGVFGPNGSGKTTLFSLLCSDHPQTYSLPIRLFGRSRLPEPGSGELPLTFWDIQSRVGHSSPEIHQHMPRWLTTRRVLESAWAHTFQSKAQLDEVATAKVDATLRWFERELNPGYQDRVSADVAWATEYLFGGLSFSAQRVLLLLRAIIKNPDMVVLDEAFSGMDEGVRDKCMLFISCGEEKELAKALVGSTSTSSASWAAAPEVVESQIKKAGLVKVTGLSQRQALICISHVKEEVPPLVREWLCLPKAESGRPARFGRLDGPLRTDSRRWDEIWGVAKPEAGDDSAGLDHIS</sequence>
<dbReference type="InterPro" id="IPR027417">
    <property type="entry name" value="P-loop_NTPase"/>
</dbReference>
<evidence type="ECO:0000256" key="2">
    <source>
        <dbReference type="ARBA" id="ARBA00022840"/>
    </source>
</evidence>